<gene>
    <name evidence="2" type="ORF">CHC_T00005083001</name>
</gene>
<sequence>MKFNTLGTSGLSVSDVCLGTMTWGVQNTEAEAHEQLDYALAKGVNFLDTAELYPVPSSAPKWVPGKSEEYIGTYLATRPGLREKIVIATKCMGFAPKSIVVENRKEGAELDKKDGMPSRLDKKSIREACEASLRRMQTDYIDLYQLHWPDRYVPLFGTRSYNPDQERPGSVPIRETLEGLKELLDEGKIKAYGLSNETTFGVCEFVRLADELGMPRPATIQNAFCLLNRSFEAELAEACSPSNFNIGLLPWSVLAGGVLTGKYNGKLDDNFEPMDNSLERARFVLFKSFQGHFVSKQTLGVAEQYMQIAKSKGMSVATLAQAFCKTRWYIPSTIIGATTIAQLKENIEAFDVELDKESLDAIDQVHRACKDPCLDL</sequence>
<dbReference type="Gramene" id="CDF37113">
    <property type="protein sequence ID" value="CDF37113"/>
    <property type="gene ID" value="CHC_T00005083001"/>
</dbReference>
<dbReference type="AlphaFoldDB" id="R7QH89"/>
<accession>R7QH89</accession>
<organism evidence="2 3">
    <name type="scientific">Chondrus crispus</name>
    <name type="common">Carrageen Irish moss</name>
    <name type="synonym">Polymorpha crispa</name>
    <dbReference type="NCBI Taxonomy" id="2769"/>
    <lineage>
        <taxon>Eukaryota</taxon>
        <taxon>Rhodophyta</taxon>
        <taxon>Florideophyceae</taxon>
        <taxon>Rhodymeniophycidae</taxon>
        <taxon>Gigartinales</taxon>
        <taxon>Gigartinaceae</taxon>
        <taxon>Chondrus</taxon>
    </lineage>
</organism>
<dbReference type="PhylomeDB" id="R7QH89"/>
<dbReference type="InterPro" id="IPR023210">
    <property type="entry name" value="NADP_OxRdtase_dom"/>
</dbReference>
<dbReference type="STRING" id="2769.R7QH89"/>
<dbReference type="Gene3D" id="3.20.20.100">
    <property type="entry name" value="NADP-dependent oxidoreductase domain"/>
    <property type="match status" value="1"/>
</dbReference>
<dbReference type="PANTHER" id="PTHR43364:SF17">
    <property type="entry name" value="ALDO KETO REDUCTASE"/>
    <property type="match status" value="1"/>
</dbReference>
<dbReference type="CDD" id="cd19094">
    <property type="entry name" value="AKR_Tas-like"/>
    <property type="match status" value="1"/>
</dbReference>
<dbReference type="RefSeq" id="XP_005716932.1">
    <property type="nucleotide sequence ID" value="XM_005716875.1"/>
</dbReference>
<dbReference type="Proteomes" id="UP000012073">
    <property type="component" value="Unassembled WGS sequence"/>
</dbReference>
<dbReference type="EMBL" id="HG001818">
    <property type="protein sequence ID" value="CDF37113.1"/>
    <property type="molecule type" value="Genomic_DNA"/>
</dbReference>
<evidence type="ECO:0000313" key="3">
    <source>
        <dbReference type="Proteomes" id="UP000012073"/>
    </source>
</evidence>
<name>R7QH89_CHOCR</name>
<feature type="domain" description="NADP-dependent oxidoreductase" evidence="1">
    <location>
        <begin position="16"/>
        <end position="365"/>
    </location>
</feature>
<dbReference type="PANTHER" id="PTHR43364">
    <property type="entry name" value="NADH-SPECIFIC METHYLGLYOXAL REDUCTASE-RELATED"/>
    <property type="match status" value="1"/>
</dbReference>
<evidence type="ECO:0000259" key="1">
    <source>
        <dbReference type="Pfam" id="PF00248"/>
    </source>
</evidence>
<reference evidence="3" key="1">
    <citation type="journal article" date="2013" name="Proc. Natl. Acad. Sci. U.S.A.">
        <title>Genome structure and metabolic features in the red seaweed Chondrus crispus shed light on evolution of the Archaeplastida.</title>
        <authorList>
            <person name="Collen J."/>
            <person name="Porcel B."/>
            <person name="Carre W."/>
            <person name="Ball S.G."/>
            <person name="Chaparro C."/>
            <person name="Tonon T."/>
            <person name="Barbeyron T."/>
            <person name="Michel G."/>
            <person name="Noel B."/>
            <person name="Valentin K."/>
            <person name="Elias M."/>
            <person name="Artiguenave F."/>
            <person name="Arun A."/>
            <person name="Aury J.M."/>
            <person name="Barbosa-Neto J.F."/>
            <person name="Bothwell J.H."/>
            <person name="Bouget F.Y."/>
            <person name="Brillet L."/>
            <person name="Cabello-Hurtado F."/>
            <person name="Capella-Gutierrez S."/>
            <person name="Charrier B."/>
            <person name="Cladiere L."/>
            <person name="Cock J.M."/>
            <person name="Coelho S.M."/>
            <person name="Colleoni C."/>
            <person name="Czjzek M."/>
            <person name="Da Silva C."/>
            <person name="Delage L."/>
            <person name="Denoeud F."/>
            <person name="Deschamps P."/>
            <person name="Dittami S.M."/>
            <person name="Gabaldon T."/>
            <person name="Gachon C.M."/>
            <person name="Groisillier A."/>
            <person name="Herve C."/>
            <person name="Jabbari K."/>
            <person name="Katinka M."/>
            <person name="Kloareg B."/>
            <person name="Kowalczyk N."/>
            <person name="Labadie K."/>
            <person name="Leblanc C."/>
            <person name="Lopez P.J."/>
            <person name="McLachlan D.H."/>
            <person name="Meslet-Cladiere L."/>
            <person name="Moustafa A."/>
            <person name="Nehr Z."/>
            <person name="Nyvall Collen P."/>
            <person name="Panaud O."/>
            <person name="Partensky F."/>
            <person name="Poulain J."/>
            <person name="Rensing S.A."/>
            <person name="Rousvoal S."/>
            <person name="Samson G."/>
            <person name="Symeonidi A."/>
            <person name="Weissenbach J."/>
            <person name="Zambounis A."/>
            <person name="Wincker P."/>
            <person name="Boyen C."/>
        </authorList>
    </citation>
    <scope>NUCLEOTIDE SEQUENCE [LARGE SCALE GENOMIC DNA]</scope>
    <source>
        <strain evidence="3">cv. Stackhouse</strain>
    </source>
</reference>
<dbReference type="OrthoDB" id="2310150at2759"/>
<keyword evidence="3" id="KW-1185">Reference proteome</keyword>
<dbReference type="Pfam" id="PF00248">
    <property type="entry name" value="Aldo_ket_red"/>
    <property type="match status" value="1"/>
</dbReference>
<proteinExistence type="predicted"/>
<dbReference type="GeneID" id="17324649"/>
<dbReference type="InterPro" id="IPR050523">
    <property type="entry name" value="AKR_Detox_Biosynth"/>
</dbReference>
<dbReference type="OMA" id="WGQIGRL"/>
<dbReference type="KEGG" id="ccp:CHC_T00005083001"/>
<dbReference type="SUPFAM" id="SSF51430">
    <property type="entry name" value="NAD(P)-linked oxidoreductase"/>
    <property type="match status" value="1"/>
</dbReference>
<protein>
    <recommendedName>
        <fullName evidence="1">NADP-dependent oxidoreductase domain-containing protein</fullName>
    </recommendedName>
</protein>
<evidence type="ECO:0000313" key="2">
    <source>
        <dbReference type="EMBL" id="CDF37113.1"/>
    </source>
</evidence>
<dbReference type="InterPro" id="IPR036812">
    <property type="entry name" value="NAD(P)_OxRdtase_dom_sf"/>
</dbReference>